<dbReference type="InterPro" id="IPR012444">
    <property type="entry name" value="DUF1647"/>
</dbReference>
<keyword evidence="2" id="KW-1133">Transmembrane helix</keyword>
<evidence type="ECO:0000313" key="3">
    <source>
        <dbReference type="EMBL" id="KAK7109293.1"/>
    </source>
</evidence>
<sequence>MYRPSHLHRGWKMTLPGARSVHATVRLPVLLCVLVVVLVLVVNTQLNHLHNTAVSPVHQPPLIGHPAGQHAADGSVEEVGAPILEPVVAGTGLVKDPGVARGSGRESPATQAGPVETGREIKTKPGQSAPGTPGISEAEIAAYTQVLEMRMEAAGRDHGVVGTRHCSVLAAVNNTRGTCIDTSCPTAFHTSPKQRVRQLVAPKHMQVTADQLRQVLDIGRDVESKRYIFITAASSNHYNESQALVYNMRKYILPKLHPDSYSFLYYDLGLKPTERRRVEKNCNCSVRSMPISVLPPHARHLMCYAWKPAIIKALLHKAEVLVYMDVSIRFRDMDLDAFWAGARRWGAQFLNSQDSIPNHTVQPTFAFYGDPACLYWPYPELLAGFSVFHNEPFMQRVVIDPWLACAFNATCMCPVNPHQYRICAHTERRVGQCHRFDLSSLTLQMAKLYGDTFGHLVLRTNHPPKVARNDRMGFFTD</sequence>
<evidence type="ECO:0000256" key="2">
    <source>
        <dbReference type="SAM" id="Phobius"/>
    </source>
</evidence>
<comment type="caution">
    <text evidence="3">The sequence shown here is derived from an EMBL/GenBank/DDBJ whole genome shotgun (WGS) entry which is preliminary data.</text>
</comment>
<evidence type="ECO:0000313" key="4">
    <source>
        <dbReference type="Proteomes" id="UP001374579"/>
    </source>
</evidence>
<keyword evidence="4" id="KW-1185">Reference proteome</keyword>
<dbReference type="PANTHER" id="PTHR31389">
    <property type="entry name" value="LD39211P"/>
    <property type="match status" value="1"/>
</dbReference>
<gene>
    <name evidence="3" type="ORF">V1264_013359</name>
</gene>
<feature type="region of interest" description="Disordered" evidence="1">
    <location>
        <begin position="98"/>
        <end position="136"/>
    </location>
</feature>
<dbReference type="Pfam" id="PF07801">
    <property type="entry name" value="DUF1647"/>
    <property type="match status" value="1"/>
</dbReference>
<protein>
    <submittedName>
        <fullName evidence="3">Uncharacterized protein</fullName>
    </submittedName>
</protein>
<dbReference type="PANTHER" id="PTHR31389:SF4">
    <property type="entry name" value="LD39211P"/>
    <property type="match status" value="1"/>
</dbReference>
<dbReference type="EMBL" id="JBAMIC010000003">
    <property type="protein sequence ID" value="KAK7109293.1"/>
    <property type="molecule type" value="Genomic_DNA"/>
</dbReference>
<evidence type="ECO:0000256" key="1">
    <source>
        <dbReference type="SAM" id="MobiDB-lite"/>
    </source>
</evidence>
<accession>A0AAN9GHP2</accession>
<dbReference type="AlphaFoldDB" id="A0AAN9GHP2"/>
<name>A0AAN9GHP2_9CAEN</name>
<keyword evidence="2" id="KW-0812">Transmembrane</keyword>
<organism evidence="3 4">
    <name type="scientific">Littorina saxatilis</name>
    <dbReference type="NCBI Taxonomy" id="31220"/>
    <lineage>
        <taxon>Eukaryota</taxon>
        <taxon>Metazoa</taxon>
        <taxon>Spiralia</taxon>
        <taxon>Lophotrochozoa</taxon>
        <taxon>Mollusca</taxon>
        <taxon>Gastropoda</taxon>
        <taxon>Caenogastropoda</taxon>
        <taxon>Littorinimorpha</taxon>
        <taxon>Littorinoidea</taxon>
        <taxon>Littorinidae</taxon>
        <taxon>Littorina</taxon>
    </lineage>
</organism>
<feature type="transmembrane region" description="Helical" evidence="2">
    <location>
        <begin position="21"/>
        <end position="42"/>
    </location>
</feature>
<dbReference type="Proteomes" id="UP001374579">
    <property type="component" value="Unassembled WGS sequence"/>
</dbReference>
<reference evidence="3 4" key="1">
    <citation type="submission" date="2024-02" db="EMBL/GenBank/DDBJ databases">
        <title>Chromosome-scale genome assembly of the rough periwinkle Littorina saxatilis.</title>
        <authorList>
            <person name="De Jode A."/>
            <person name="Faria R."/>
            <person name="Formenti G."/>
            <person name="Sims Y."/>
            <person name="Smith T.P."/>
            <person name="Tracey A."/>
            <person name="Wood J.M.D."/>
            <person name="Zagrodzka Z.B."/>
            <person name="Johannesson K."/>
            <person name="Butlin R.K."/>
            <person name="Leder E.H."/>
        </authorList>
    </citation>
    <scope>NUCLEOTIDE SEQUENCE [LARGE SCALE GENOMIC DNA]</scope>
    <source>
        <strain evidence="3">Snail1</strain>
        <tissue evidence="3">Muscle</tissue>
    </source>
</reference>
<proteinExistence type="predicted"/>
<keyword evidence="2" id="KW-0472">Membrane</keyword>